<accession>A0A1Q3A0D3</accession>
<proteinExistence type="predicted"/>
<name>A0A1Q3A0D3_ZYGRO</name>
<dbReference type="OrthoDB" id="4085867at2759"/>
<dbReference type="AlphaFoldDB" id="A0A1Q3A0D3"/>
<reference evidence="1 2" key="1">
    <citation type="submission" date="2016-08" db="EMBL/GenBank/DDBJ databases">
        <title>Draft genome sequence of allopolyploid Zygosaccharomyces rouxii.</title>
        <authorList>
            <person name="Watanabe J."/>
            <person name="Uehara K."/>
            <person name="Mogi Y."/>
            <person name="Tsukioka Y."/>
        </authorList>
    </citation>
    <scope>NUCLEOTIDE SEQUENCE [LARGE SCALE GENOMIC DNA]</scope>
    <source>
        <strain evidence="1 2">NBRC 110957</strain>
    </source>
</reference>
<dbReference type="InterPro" id="IPR014841">
    <property type="entry name" value="Rad33"/>
</dbReference>
<dbReference type="Pfam" id="PF08730">
    <property type="entry name" value="Rad33"/>
    <property type="match status" value="1"/>
</dbReference>
<dbReference type="eggNOG" id="ENOG502RZDT">
    <property type="taxonomic scope" value="Eukaryota"/>
</dbReference>
<sequence length="176" mass="20172">MAPNDLQYDQVEKFLHVKIPEELEDEILAAYAKYSMDHDMTTNDLTSYFEDLQLPSKWYKMTPAKELVVEGTQIIDLDRLLQCTYHLLIFMDNEETIDQLWGLVVNASGRNVNFPNVDLKKHVLSIKDLQKANNSAGLEQAHGIVEMMSCATGGQRVYMAYMDFAYILGKLGILRF</sequence>
<protein>
    <recommendedName>
        <fullName evidence="3">DNA repair protein RAD33</fullName>
    </recommendedName>
</protein>
<dbReference type="EMBL" id="BDGX01000014">
    <property type="protein sequence ID" value="GAV49140.1"/>
    <property type="molecule type" value="Genomic_DNA"/>
</dbReference>
<comment type="caution">
    <text evidence="1">The sequence shown here is derived from an EMBL/GenBank/DDBJ whole genome shotgun (WGS) entry which is preliminary data.</text>
</comment>
<gene>
    <name evidence="1" type="ORF">ZYGR_0N05460</name>
</gene>
<evidence type="ECO:0008006" key="3">
    <source>
        <dbReference type="Google" id="ProtNLM"/>
    </source>
</evidence>
<organism evidence="1 2">
    <name type="scientific">Zygosaccharomyces rouxii</name>
    <dbReference type="NCBI Taxonomy" id="4956"/>
    <lineage>
        <taxon>Eukaryota</taxon>
        <taxon>Fungi</taxon>
        <taxon>Dikarya</taxon>
        <taxon>Ascomycota</taxon>
        <taxon>Saccharomycotina</taxon>
        <taxon>Saccharomycetes</taxon>
        <taxon>Saccharomycetales</taxon>
        <taxon>Saccharomycetaceae</taxon>
        <taxon>Zygosaccharomyces</taxon>
    </lineage>
</organism>
<evidence type="ECO:0000313" key="2">
    <source>
        <dbReference type="Proteomes" id="UP000187013"/>
    </source>
</evidence>
<evidence type="ECO:0000313" key="1">
    <source>
        <dbReference type="EMBL" id="GAV49140.1"/>
    </source>
</evidence>
<dbReference type="Proteomes" id="UP000187013">
    <property type="component" value="Unassembled WGS sequence"/>
</dbReference>